<evidence type="ECO:0000256" key="1">
    <source>
        <dbReference type="SAM" id="Phobius"/>
    </source>
</evidence>
<gene>
    <name evidence="2" type="ORF">ABFZ84_05635</name>
</gene>
<dbReference type="RefSeq" id="WP_369312962.1">
    <property type="nucleotide sequence ID" value="NZ_JBEHZE010000001.1"/>
</dbReference>
<keyword evidence="1" id="KW-1133">Transmembrane helix</keyword>
<feature type="transmembrane region" description="Helical" evidence="1">
    <location>
        <begin position="80"/>
        <end position="99"/>
    </location>
</feature>
<evidence type="ECO:0000313" key="2">
    <source>
        <dbReference type="EMBL" id="MEX6633026.1"/>
    </source>
</evidence>
<organism evidence="2 3">
    <name type="scientific">Hyphococcus lacteus</name>
    <dbReference type="NCBI Taxonomy" id="3143536"/>
    <lineage>
        <taxon>Bacteria</taxon>
        <taxon>Pseudomonadati</taxon>
        <taxon>Pseudomonadota</taxon>
        <taxon>Alphaproteobacteria</taxon>
        <taxon>Parvularculales</taxon>
        <taxon>Parvularculaceae</taxon>
        <taxon>Hyphococcus</taxon>
    </lineage>
</organism>
<accession>A0ABV3Z2M2</accession>
<dbReference type="EMBL" id="JBEHZE010000001">
    <property type="protein sequence ID" value="MEX6633026.1"/>
    <property type="molecule type" value="Genomic_DNA"/>
</dbReference>
<protein>
    <submittedName>
        <fullName evidence="2">DUF983 domain-containing protein</fullName>
    </submittedName>
</protein>
<dbReference type="Pfam" id="PF06170">
    <property type="entry name" value="DUF983"/>
    <property type="match status" value="1"/>
</dbReference>
<name>A0ABV3Z2M2_9PROT</name>
<keyword evidence="1" id="KW-0472">Membrane</keyword>
<comment type="caution">
    <text evidence="2">The sequence shown here is derived from an EMBL/GenBank/DDBJ whole genome shotgun (WGS) entry which is preliminary data.</text>
</comment>
<proteinExistence type="predicted"/>
<reference evidence="2 3" key="1">
    <citation type="submission" date="2024-05" db="EMBL/GenBank/DDBJ databases">
        <title>Three bacterial strains, DH-69, EH-24, and ECK-19 isolated from coastal sediments.</title>
        <authorList>
            <person name="Ye Y.-Q."/>
            <person name="Du Z.-J."/>
        </authorList>
    </citation>
    <scope>NUCLEOTIDE SEQUENCE [LARGE SCALE GENOMIC DNA]</scope>
    <source>
        <strain evidence="2 3">ECK-19</strain>
    </source>
</reference>
<evidence type="ECO:0000313" key="3">
    <source>
        <dbReference type="Proteomes" id="UP001560685"/>
    </source>
</evidence>
<dbReference type="Proteomes" id="UP001560685">
    <property type="component" value="Unassembled WGS sequence"/>
</dbReference>
<dbReference type="InterPro" id="IPR009325">
    <property type="entry name" value="DUF983"/>
</dbReference>
<keyword evidence="1" id="KW-0812">Transmembrane</keyword>
<keyword evidence="3" id="KW-1185">Reference proteome</keyword>
<feature type="transmembrane region" description="Helical" evidence="1">
    <location>
        <begin position="54"/>
        <end position="74"/>
    </location>
</feature>
<sequence length="122" mass="12932">MSYYPPVSPYAAGLGCKCPRCGQGALFDGYLKLRGECEACHLDYAKADSGDGPAVFVIFIVGFAAVAMAFIARFVWAAPIGVALLLSIGFAVVSILLIIRPLKATMIALQYANKAAEGRLKE</sequence>